<dbReference type="Proteomes" id="UP000005239">
    <property type="component" value="Unassembled WGS sequence"/>
</dbReference>
<gene>
    <name evidence="1" type="primary">WBGene00284657</name>
</gene>
<dbReference type="EnsemblMetazoa" id="PPA46288.1">
    <property type="protein sequence ID" value="PPA46288.1"/>
    <property type="gene ID" value="WBGene00284657"/>
</dbReference>
<proteinExistence type="predicted"/>
<organism evidence="1 2">
    <name type="scientific">Pristionchus pacificus</name>
    <name type="common">Parasitic nematode worm</name>
    <dbReference type="NCBI Taxonomy" id="54126"/>
    <lineage>
        <taxon>Eukaryota</taxon>
        <taxon>Metazoa</taxon>
        <taxon>Ecdysozoa</taxon>
        <taxon>Nematoda</taxon>
        <taxon>Chromadorea</taxon>
        <taxon>Rhabditida</taxon>
        <taxon>Rhabditina</taxon>
        <taxon>Diplogasteromorpha</taxon>
        <taxon>Diplogasteroidea</taxon>
        <taxon>Neodiplogasteridae</taxon>
        <taxon>Pristionchus</taxon>
    </lineage>
</organism>
<accession>A0A2A6CH34</accession>
<reference evidence="1" key="2">
    <citation type="submission" date="2022-06" db="UniProtKB">
        <authorList>
            <consortium name="EnsemblMetazoa"/>
        </authorList>
    </citation>
    <scope>IDENTIFICATION</scope>
    <source>
        <strain evidence="1">PS312</strain>
    </source>
</reference>
<accession>A0A8R1V403</accession>
<evidence type="ECO:0000313" key="1">
    <source>
        <dbReference type="EnsemblMetazoa" id="PPA46288.1"/>
    </source>
</evidence>
<dbReference type="AlphaFoldDB" id="A0A2A6CH34"/>
<reference evidence="2" key="1">
    <citation type="journal article" date="2008" name="Nat. Genet.">
        <title>The Pristionchus pacificus genome provides a unique perspective on nematode lifestyle and parasitism.</title>
        <authorList>
            <person name="Dieterich C."/>
            <person name="Clifton S.W."/>
            <person name="Schuster L.N."/>
            <person name="Chinwalla A."/>
            <person name="Delehaunty K."/>
            <person name="Dinkelacker I."/>
            <person name="Fulton L."/>
            <person name="Fulton R."/>
            <person name="Godfrey J."/>
            <person name="Minx P."/>
            <person name="Mitreva M."/>
            <person name="Roeseler W."/>
            <person name="Tian H."/>
            <person name="Witte H."/>
            <person name="Yang S.P."/>
            <person name="Wilson R.K."/>
            <person name="Sommer R.J."/>
        </authorList>
    </citation>
    <scope>NUCLEOTIDE SEQUENCE [LARGE SCALE GENOMIC DNA]</scope>
    <source>
        <strain evidence="2">PS312</strain>
    </source>
</reference>
<name>A0A2A6CH34_PRIPA</name>
<sequence>MGEKTYSWYFLYFLSPPSRTFVKAPAAASLPDRLPVLYQPGHSHSLLLTKRCFLYIHLLLLSIWSLMLHHIPVCNGRFLRTPLRLLSFLSTSVPCGILQAASLQDSAVQALQDNGDIERGTAPSPVH</sequence>
<keyword evidence="2" id="KW-1185">Reference proteome</keyword>
<protein>
    <submittedName>
        <fullName evidence="1">Uncharacterized protein</fullName>
    </submittedName>
</protein>
<evidence type="ECO:0000313" key="2">
    <source>
        <dbReference type="Proteomes" id="UP000005239"/>
    </source>
</evidence>